<gene>
    <name evidence="1" type="ORF">GGD56_000704</name>
</gene>
<comment type="caution">
    <text evidence="1">The sequence shown here is derived from an EMBL/GenBank/DDBJ whole genome shotgun (WGS) entry which is preliminary data.</text>
</comment>
<organism evidence="1 2">
    <name type="scientific">Rhizobium mongolense</name>
    <dbReference type="NCBI Taxonomy" id="57676"/>
    <lineage>
        <taxon>Bacteria</taxon>
        <taxon>Pseudomonadati</taxon>
        <taxon>Pseudomonadota</taxon>
        <taxon>Alphaproteobacteria</taxon>
        <taxon>Hyphomicrobiales</taxon>
        <taxon>Rhizobiaceae</taxon>
        <taxon>Rhizobium/Agrobacterium group</taxon>
        <taxon>Rhizobium</taxon>
    </lineage>
</organism>
<dbReference type="Proteomes" id="UP000551353">
    <property type="component" value="Unassembled WGS sequence"/>
</dbReference>
<sequence>MDRAVIIGPEHGRADAVGEMGVKGVRTGISAEYFMYLVAVLEVIGEDLCQAFACAIAGYSEFPCRVLLNRWGAGR</sequence>
<name>A0ABR6IGA0_9HYPH</name>
<evidence type="ECO:0000313" key="2">
    <source>
        <dbReference type="Proteomes" id="UP000551353"/>
    </source>
</evidence>
<accession>A0ABR6IGA0</accession>
<dbReference type="EMBL" id="JACIFX010000001">
    <property type="protein sequence ID" value="MBB4226884.1"/>
    <property type="molecule type" value="Genomic_DNA"/>
</dbReference>
<proteinExistence type="predicted"/>
<keyword evidence="2" id="KW-1185">Reference proteome</keyword>
<evidence type="ECO:0000313" key="1">
    <source>
        <dbReference type="EMBL" id="MBB4226884.1"/>
    </source>
</evidence>
<reference evidence="1 2" key="1">
    <citation type="submission" date="2020-08" db="EMBL/GenBank/DDBJ databases">
        <title>Genomic Encyclopedia of Type Strains, Phase IV (KMG-V): Genome sequencing to study the core and pangenomes of soil and plant-associated prokaryotes.</title>
        <authorList>
            <person name="Whitman W."/>
        </authorList>
    </citation>
    <scope>NUCLEOTIDE SEQUENCE [LARGE SCALE GENOMIC DNA]</scope>
    <source>
        <strain evidence="1 2">SEMIA 4087</strain>
    </source>
</reference>
<protein>
    <submittedName>
        <fullName evidence="1">Uncharacterized protein</fullName>
    </submittedName>
</protein>